<dbReference type="Gene3D" id="3.90.70.10">
    <property type="entry name" value="Cysteine proteinases"/>
    <property type="match status" value="1"/>
</dbReference>
<evidence type="ECO:0000256" key="1">
    <source>
        <dbReference type="SAM" id="Phobius"/>
    </source>
</evidence>
<sequence length="294" mass="32137">MDLWIAIAFVSAVSSLAFVAGWKLSLSVYHGRPLLLVECLLFLLIFAFGLANRLFWASAFSTPAAMGWSNWLPIFLSFTAGLATNACSLRRSWRAGTSLAMLFLAIGFLVQPVVRPNLYPITLASQTTWQNNVCLQSSESSCGPAAAATLLRHHSLLPWAKNRLGWSEASSEAMMADACLTSGHGTSSLGLVRGLRLATEGSQFSVAVADDDPRHWQTRNQLPNLAVICFRGSGHGDTVRRLLGTDGDAHAVMVHGRTPDGLWKVADPAVGWRYFQDDEFRRVFTGEAIYLARH</sequence>
<feature type="transmembrane region" description="Helical" evidence="1">
    <location>
        <begin position="95"/>
        <end position="114"/>
    </location>
</feature>
<name>A0ABT7PND7_9BACT</name>
<gene>
    <name evidence="3" type="ORF">QTN89_20300</name>
</gene>
<comment type="caution">
    <text evidence="3">The sequence shown here is derived from an EMBL/GenBank/DDBJ whole genome shotgun (WGS) entry which is preliminary data.</text>
</comment>
<dbReference type="RefSeq" id="WP_289165353.1">
    <property type="nucleotide sequence ID" value="NZ_JASZZN010000016.1"/>
</dbReference>
<feature type="transmembrane region" description="Helical" evidence="1">
    <location>
        <begin position="34"/>
        <end position="56"/>
    </location>
</feature>
<dbReference type="InterPro" id="IPR005074">
    <property type="entry name" value="Peptidase_C39"/>
</dbReference>
<feature type="transmembrane region" description="Helical" evidence="1">
    <location>
        <begin position="68"/>
        <end position="88"/>
    </location>
</feature>
<proteinExistence type="predicted"/>
<dbReference type="EMBL" id="JASZZN010000016">
    <property type="protein sequence ID" value="MDM4017801.1"/>
    <property type="molecule type" value="Genomic_DNA"/>
</dbReference>
<feature type="transmembrane region" description="Helical" evidence="1">
    <location>
        <begin position="6"/>
        <end position="22"/>
    </location>
</feature>
<evidence type="ECO:0000313" key="3">
    <source>
        <dbReference type="EMBL" id="MDM4017801.1"/>
    </source>
</evidence>
<keyword evidence="4" id="KW-1185">Reference proteome</keyword>
<evidence type="ECO:0000313" key="4">
    <source>
        <dbReference type="Proteomes" id="UP001239462"/>
    </source>
</evidence>
<evidence type="ECO:0000259" key="2">
    <source>
        <dbReference type="Pfam" id="PF03412"/>
    </source>
</evidence>
<organism evidence="3 4">
    <name type="scientific">Roseiconus lacunae</name>
    <dbReference type="NCBI Taxonomy" id="2605694"/>
    <lineage>
        <taxon>Bacteria</taxon>
        <taxon>Pseudomonadati</taxon>
        <taxon>Planctomycetota</taxon>
        <taxon>Planctomycetia</taxon>
        <taxon>Pirellulales</taxon>
        <taxon>Pirellulaceae</taxon>
        <taxon>Roseiconus</taxon>
    </lineage>
</organism>
<protein>
    <submittedName>
        <fullName evidence="3">Cysteine peptidase family C39 domain-containing protein</fullName>
    </submittedName>
</protein>
<keyword evidence="1" id="KW-0472">Membrane</keyword>
<feature type="domain" description="Peptidase C39" evidence="2">
    <location>
        <begin position="132"/>
        <end position="293"/>
    </location>
</feature>
<keyword evidence="1" id="KW-0812">Transmembrane</keyword>
<dbReference type="Proteomes" id="UP001239462">
    <property type="component" value="Unassembled WGS sequence"/>
</dbReference>
<reference evidence="3 4" key="1">
    <citation type="submission" date="2023-06" db="EMBL/GenBank/DDBJ databases">
        <title>Roseiconus lacunae JC819 isolated from Gulf of Mannar region, Tamil Nadu.</title>
        <authorList>
            <person name="Pk S."/>
            <person name="Ch S."/>
            <person name="Ch V.R."/>
        </authorList>
    </citation>
    <scope>NUCLEOTIDE SEQUENCE [LARGE SCALE GENOMIC DNA]</scope>
    <source>
        <strain evidence="3 4">JC819</strain>
    </source>
</reference>
<accession>A0ABT7PND7</accession>
<dbReference type="Pfam" id="PF03412">
    <property type="entry name" value="Peptidase_C39"/>
    <property type="match status" value="1"/>
</dbReference>
<keyword evidence="1" id="KW-1133">Transmembrane helix</keyword>